<proteinExistence type="inferred from homology"/>
<dbReference type="STRING" id="461836.A0A0L0DCS6"/>
<sequence length="1320" mass="140297">MKQIRTDGRALLDVRAAKVTFGEVYGQAEAHLGTTRVLAVVSGELVEPAPDRPTDGSYLFFCEASGLDSATGTVDHKARASRTAIASFVEKMLRDSGAIESESLCVVAGQWVWAIRVDIHVLDDDGNVHDAAALATVAAMLHFKRPDTSVDAAGNLVVHPMTEKTPLGLTLHHIPFCVSFAFFIPPADAEARPKSRDAKPRNLYVVDPSAKEEALADARAIFALNVHEEVCGVAKLGGLPLSVLEMKQASRIAAVKVAELAELLEAALKAEAARQLHLRAPTAEPTTARPSSVGTYVIGAARVEGGADVAAVTQFSAVNETPVVGQGNSLFSQLPAAQSLAETDTSLQSRLAQFEVQLEDMVHRSDFIMPSTSPTGASDTTGDHAHDHDDDAAAVAAIVNDAANYNLGDDDDDDDEEEVTMMLHGSVLSSVFAYYSDDAVIQDLAIYLEYVVEWERVSERVKSAMASQGFVTYYTDLARDALPPDCASRSLLNLLYAPIAHVFHIKNIMERLARARCEKDRVAAAGALAQAETTLDDSGPWPANASRAAKHIKTSGCDACTAYHAVARLIARINNAMAQVKAFSLVMSLAAKLKSSEQSLFEHGIVDRRHILSGDVLRYKGVVAAPTEAAAGASGDLVPPTITAPSPTPSLSRDDMPVESDTEPRGESSSPPPGVSQLSITHDAVSETTSRRGSVSSLFGGGGASPGVSVSGPATPASGRRSSDFGRLHSVLVGGASPLPQSTASNPLNASLGSANLSAAPKTSGRLLTTTLHMFSDCILTETKGKRGKTVVEILCSMSAIRVFPSQTNPCEFVVRRMVRGLTFEDIHFQARAPVVAADWVARIRSAIQDDFVLYAPEIVTRAMPAEPPLLSPTVSSPRSPDGSVFSGLVSPKSPAQAMADADASAQKLKASTDARIASLMSVIAKLRAENAALAAEVADASAPVAEMASGSTSMTESEHNAALAWRTRYAHEVRAKRAALEELASVREALARAQASVARSTVYARDDLDEPRSVIAKLRLKLDAQERQLAAASRKGKELAAAKAYSDDELQRLRLEWANIEAEQARLTKAQAEVASMAGAAAERDRLADELQVVTRQVAQLQADVMAARDAARTAQASAAVRDDAQQATELKIDRAVRSLRRNEELLNELLAAGHTPAAAVVEQAYAEVQAAREDMTSMPGVSARLGDSLASSQMMMPSPRTPGGRLASPVRSAPSTRPRLHQTASLDDLYAQFEVLEEENAYLVRERSALFAELNSSRDSLAKLESTFDALLDRKDSEVRTAHAAAESLSGQVAQWKRAFEAAVGSGSPGSGSRGEYR</sequence>
<feature type="compositionally biased region" description="Polar residues" evidence="8">
    <location>
        <begin position="676"/>
        <end position="697"/>
    </location>
</feature>
<dbReference type="Proteomes" id="UP000054408">
    <property type="component" value="Unassembled WGS sequence"/>
</dbReference>
<keyword evidence="5" id="KW-0694">RNA-binding</keyword>
<dbReference type="GeneID" id="25569833"/>
<dbReference type="InterPro" id="IPR033100">
    <property type="entry name" value="Rrp45"/>
</dbReference>
<dbReference type="InterPro" id="IPR015847">
    <property type="entry name" value="ExoRNase_PH_dom2"/>
</dbReference>
<dbReference type="PANTHER" id="PTHR11097:SF14">
    <property type="entry name" value="EXOSOME COMPLEX COMPONENT RRP45"/>
    <property type="match status" value="1"/>
</dbReference>
<keyword evidence="12" id="KW-1185">Reference proteome</keyword>
<dbReference type="SUPFAM" id="SSF54211">
    <property type="entry name" value="Ribosomal protein S5 domain 2-like"/>
    <property type="match status" value="1"/>
</dbReference>
<feature type="domain" description="Exoribonuclease phosphorolytic" evidence="10">
    <location>
        <begin position="203"/>
        <end position="253"/>
    </location>
</feature>
<evidence type="ECO:0000313" key="12">
    <source>
        <dbReference type="Proteomes" id="UP000054408"/>
    </source>
</evidence>
<gene>
    <name evidence="11" type="ORF">AMSG_11918</name>
</gene>
<feature type="domain" description="Exoribonuclease phosphorolytic" evidence="9">
    <location>
        <begin position="14"/>
        <end position="146"/>
    </location>
</feature>
<feature type="region of interest" description="Disordered" evidence="8">
    <location>
        <begin position="869"/>
        <end position="892"/>
    </location>
</feature>
<dbReference type="GO" id="GO:0071035">
    <property type="term" value="P:nuclear polyadenylation-dependent rRNA catabolic process"/>
    <property type="evidence" value="ECO:0007669"/>
    <property type="project" value="TreeGrafter"/>
</dbReference>
<feature type="compositionally biased region" description="Basic and acidic residues" evidence="8">
    <location>
        <begin position="652"/>
        <end position="666"/>
    </location>
</feature>
<dbReference type="GO" id="GO:0016075">
    <property type="term" value="P:rRNA catabolic process"/>
    <property type="evidence" value="ECO:0007669"/>
    <property type="project" value="TreeGrafter"/>
</dbReference>
<evidence type="ECO:0000256" key="2">
    <source>
        <dbReference type="ARBA" id="ARBA00004496"/>
    </source>
</evidence>
<dbReference type="eggNOG" id="KOG1614">
    <property type="taxonomic scope" value="Eukaryota"/>
</dbReference>
<dbReference type="Pfam" id="PF01138">
    <property type="entry name" value="RNase_PH"/>
    <property type="match status" value="1"/>
</dbReference>
<dbReference type="InterPro" id="IPR027408">
    <property type="entry name" value="PNPase/RNase_PH_dom_sf"/>
</dbReference>
<dbReference type="EMBL" id="GL349459">
    <property type="protein sequence ID" value="KNC50127.1"/>
    <property type="molecule type" value="Genomic_DNA"/>
</dbReference>
<reference evidence="11 12" key="1">
    <citation type="submission" date="2010-05" db="EMBL/GenBank/DDBJ databases">
        <title>The Genome Sequence of Thecamonas trahens ATCC 50062.</title>
        <authorList>
            <consortium name="The Broad Institute Genome Sequencing Platform"/>
            <person name="Russ C."/>
            <person name="Cuomo C."/>
            <person name="Shea T."/>
            <person name="Young S.K."/>
            <person name="Zeng Q."/>
            <person name="Koehrsen M."/>
            <person name="Haas B."/>
            <person name="Borodovsky M."/>
            <person name="Guigo R."/>
            <person name="Alvarado L."/>
            <person name="Berlin A."/>
            <person name="Bochicchio J."/>
            <person name="Borenstein D."/>
            <person name="Chapman S."/>
            <person name="Chen Z."/>
            <person name="Freedman E."/>
            <person name="Gellesch M."/>
            <person name="Goldberg J."/>
            <person name="Griggs A."/>
            <person name="Gujja S."/>
            <person name="Heilman E."/>
            <person name="Heiman D."/>
            <person name="Hepburn T."/>
            <person name="Howarth C."/>
            <person name="Jen D."/>
            <person name="Larson L."/>
            <person name="Mehta T."/>
            <person name="Park D."/>
            <person name="Pearson M."/>
            <person name="Roberts A."/>
            <person name="Saif S."/>
            <person name="Shenoy N."/>
            <person name="Sisk P."/>
            <person name="Stolte C."/>
            <person name="Sykes S."/>
            <person name="Thomson T."/>
            <person name="Walk T."/>
            <person name="White J."/>
            <person name="Yandava C."/>
            <person name="Burger G."/>
            <person name="Gray M.W."/>
            <person name="Holland P.W.H."/>
            <person name="King N."/>
            <person name="Lang F.B.F."/>
            <person name="Roger A.J."/>
            <person name="Ruiz-Trillo I."/>
            <person name="Lander E."/>
            <person name="Nusbaum C."/>
        </authorList>
    </citation>
    <scope>NUCLEOTIDE SEQUENCE [LARGE SCALE GENOMIC DNA]</scope>
    <source>
        <strain evidence="11 12">ATCC 50062</strain>
    </source>
</reference>
<dbReference type="GO" id="GO:0071028">
    <property type="term" value="P:nuclear mRNA surveillance"/>
    <property type="evidence" value="ECO:0007669"/>
    <property type="project" value="TreeGrafter"/>
</dbReference>
<evidence type="ECO:0000256" key="7">
    <source>
        <dbReference type="SAM" id="Coils"/>
    </source>
</evidence>
<evidence type="ECO:0000256" key="3">
    <source>
        <dbReference type="ARBA" id="ARBA00006678"/>
    </source>
</evidence>
<dbReference type="GO" id="GO:0000177">
    <property type="term" value="C:cytoplasmic exosome (RNase complex)"/>
    <property type="evidence" value="ECO:0007669"/>
    <property type="project" value="TreeGrafter"/>
</dbReference>
<dbReference type="InterPro" id="IPR001247">
    <property type="entry name" value="ExoRNase_PH_dom1"/>
</dbReference>
<dbReference type="InterPro" id="IPR050590">
    <property type="entry name" value="Exosome_comp_Rrp42_subfam"/>
</dbReference>
<evidence type="ECO:0000256" key="4">
    <source>
        <dbReference type="ARBA" id="ARBA00022490"/>
    </source>
</evidence>
<dbReference type="Pfam" id="PF03725">
    <property type="entry name" value="RNase_PH_C"/>
    <property type="match status" value="1"/>
</dbReference>
<evidence type="ECO:0000313" key="11">
    <source>
        <dbReference type="EMBL" id="KNC50127.1"/>
    </source>
</evidence>
<feature type="compositionally biased region" description="Low complexity" evidence="8">
    <location>
        <begin position="630"/>
        <end position="651"/>
    </location>
</feature>
<evidence type="ECO:0000256" key="6">
    <source>
        <dbReference type="ARBA" id="ARBA00023242"/>
    </source>
</evidence>
<evidence type="ECO:0000256" key="5">
    <source>
        <dbReference type="ARBA" id="ARBA00022884"/>
    </source>
</evidence>
<evidence type="ECO:0000256" key="8">
    <source>
        <dbReference type="SAM" id="MobiDB-lite"/>
    </source>
</evidence>
<dbReference type="InterPro" id="IPR036345">
    <property type="entry name" value="ExoRNase_PH_dom2_sf"/>
</dbReference>
<feature type="coiled-coil region" evidence="7">
    <location>
        <begin position="1078"/>
        <end position="1112"/>
    </location>
</feature>
<dbReference type="GO" id="GO:0000176">
    <property type="term" value="C:nuclear exosome (RNase complex)"/>
    <property type="evidence" value="ECO:0007669"/>
    <property type="project" value="TreeGrafter"/>
</dbReference>
<evidence type="ECO:0000259" key="9">
    <source>
        <dbReference type="Pfam" id="PF01138"/>
    </source>
</evidence>
<feature type="coiled-coil region" evidence="7">
    <location>
        <begin position="977"/>
        <end position="1043"/>
    </location>
</feature>
<feature type="region of interest" description="Disordered" evidence="8">
    <location>
        <begin position="630"/>
        <end position="723"/>
    </location>
</feature>
<dbReference type="RefSeq" id="XP_013757311.1">
    <property type="nucleotide sequence ID" value="XM_013901857.1"/>
</dbReference>
<name>A0A0L0DCS6_THETB</name>
<comment type="similarity">
    <text evidence="3">Belongs to the RNase PH family.</text>
</comment>
<organism evidence="11 12">
    <name type="scientific">Thecamonas trahens ATCC 50062</name>
    <dbReference type="NCBI Taxonomy" id="461836"/>
    <lineage>
        <taxon>Eukaryota</taxon>
        <taxon>Apusozoa</taxon>
        <taxon>Apusomonadida</taxon>
        <taxon>Apusomonadidae</taxon>
        <taxon>Thecamonas</taxon>
    </lineage>
</organism>
<dbReference type="Gene3D" id="3.30.230.70">
    <property type="entry name" value="GHMP Kinase, N-terminal domain"/>
    <property type="match status" value="1"/>
</dbReference>
<protein>
    <submittedName>
        <fullName evidence="11">Uncharacterized protein</fullName>
    </submittedName>
</protein>
<accession>A0A0L0DCS6</accession>
<keyword evidence="4" id="KW-0963">Cytoplasm</keyword>
<dbReference type="GO" id="GO:0034473">
    <property type="term" value="P:U1 snRNA 3'-end processing"/>
    <property type="evidence" value="ECO:0007669"/>
    <property type="project" value="TreeGrafter"/>
</dbReference>
<keyword evidence="7" id="KW-0175">Coiled coil</keyword>
<dbReference type="PANTHER" id="PTHR11097">
    <property type="entry name" value="EXOSOME COMPLEX EXONUCLEASE RIBOSOMAL RNA PROCESSING PROTEIN"/>
    <property type="match status" value="1"/>
</dbReference>
<dbReference type="GO" id="GO:0000467">
    <property type="term" value="P:exonucleolytic trimming to generate mature 3'-end of 5.8S rRNA from tricistronic rRNA transcript (SSU-rRNA, 5.8S rRNA, LSU-rRNA)"/>
    <property type="evidence" value="ECO:0007669"/>
    <property type="project" value="TreeGrafter"/>
</dbReference>
<feature type="region of interest" description="Disordered" evidence="8">
    <location>
        <begin position="1194"/>
        <end position="1221"/>
    </location>
</feature>
<dbReference type="GO" id="GO:0035925">
    <property type="term" value="F:mRNA 3'-UTR AU-rich region binding"/>
    <property type="evidence" value="ECO:0007669"/>
    <property type="project" value="TreeGrafter"/>
</dbReference>
<dbReference type="SUPFAM" id="SSF55666">
    <property type="entry name" value="Ribonuclease PH domain 2-like"/>
    <property type="match status" value="1"/>
</dbReference>
<evidence type="ECO:0000256" key="1">
    <source>
        <dbReference type="ARBA" id="ARBA00004123"/>
    </source>
</evidence>
<dbReference type="GO" id="GO:0034476">
    <property type="term" value="P:U5 snRNA 3'-end processing"/>
    <property type="evidence" value="ECO:0007669"/>
    <property type="project" value="TreeGrafter"/>
</dbReference>
<dbReference type="CDD" id="cd11368">
    <property type="entry name" value="RNase_PH_RRP45"/>
    <property type="match status" value="1"/>
</dbReference>
<dbReference type="GO" id="GO:0071038">
    <property type="term" value="P:TRAMP-dependent tRNA surveillance pathway"/>
    <property type="evidence" value="ECO:0007669"/>
    <property type="project" value="TreeGrafter"/>
</dbReference>
<dbReference type="GO" id="GO:0034475">
    <property type="term" value="P:U4 snRNA 3'-end processing"/>
    <property type="evidence" value="ECO:0007669"/>
    <property type="project" value="TreeGrafter"/>
</dbReference>
<dbReference type="OrthoDB" id="10264038at2759"/>
<keyword evidence="6" id="KW-0539">Nucleus</keyword>
<comment type="subcellular location">
    <subcellularLocation>
        <location evidence="2">Cytoplasm</location>
    </subcellularLocation>
    <subcellularLocation>
        <location evidence="1">Nucleus</location>
    </subcellularLocation>
</comment>
<evidence type="ECO:0000259" key="10">
    <source>
        <dbReference type="Pfam" id="PF03725"/>
    </source>
</evidence>
<dbReference type="InterPro" id="IPR020568">
    <property type="entry name" value="Ribosomal_Su5_D2-typ_SF"/>
</dbReference>